<comment type="caution">
    <text evidence="3">The sequence shown here is derived from an EMBL/GenBank/DDBJ whole genome shotgun (WGS) entry which is preliminary data.</text>
</comment>
<keyword evidence="1" id="KW-0732">Signal</keyword>
<reference evidence="5" key="2">
    <citation type="journal article" date="2019" name="Int. J. Syst. Evol. Microbiol.">
        <title>The Global Catalogue of Microorganisms (GCM) 10K type strain sequencing project: providing services to taxonomists for standard genome sequencing and annotation.</title>
        <authorList>
            <consortium name="The Broad Institute Genomics Platform"/>
            <consortium name="The Broad Institute Genome Sequencing Center for Infectious Disease"/>
            <person name="Wu L."/>
            <person name="Ma J."/>
        </authorList>
    </citation>
    <scope>NUCLEOTIDE SEQUENCE [LARGE SCALE GENOMIC DNA]</scope>
    <source>
        <strain evidence="5">CGMCC 1.18437</strain>
    </source>
</reference>
<dbReference type="AlphaFoldDB" id="A0A7W8KD50"/>
<evidence type="ECO:0000313" key="5">
    <source>
        <dbReference type="Proteomes" id="UP000619376"/>
    </source>
</evidence>
<feature type="chain" id="PRO_5030524766" description="RHS repeat protein" evidence="1">
    <location>
        <begin position="18"/>
        <end position="297"/>
    </location>
</feature>
<evidence type="ECO:0000313" key="4">
    <source>
        <dbReference type="Proteomes" id="UP000539473"/>
    </source>
</evidence>
<reference evidence="2" key="1">
    <citation type="journal article" date="2014" name="Int. J. Syst. Evol. Microbiol.">
        <title>Complete genome of a new Firmicutes species belonging to the dominant human colonic microbiota ('Ruminococcus bicirculans') reveals two chromosomes and a selective capacity to utilize plant glucans.</title>
        <authorList>
            <consortium name="NISC Comparative Sequencing Program"/>
            <person name="Wegmann U."/>
            <person name="Louis P."/>
            <person name="Goesmann A."/>
            <person name="Henrissat B."/>
            <person name="Duncan S.H."/>
            <person name="Flint H.J."/>
        </authorList>
    </citation>
    <scope>NUCLEOTIDE SEQUENCE</scope>
    <source>
        <strain evidence="2">CGMCC 1.18437</strain>
    </source>
</reference>
<dbReference type="Gene3D" id="2.180.10.10">
    <property type="entry name" value="RHS repeat-associated core"/>
    <property type="match status" value="1"/>
</dbReference>
<reference evidence="2" key="4">
    <citation type="submission" date="2024-05" db="EMBL/GenBank/DDBJ databases">
        <authorList>
            <person name="Sun Q."/>
            <person name="Zhou Y."/>
        </authorList>
    </citation>
    <scope>NUCLEOTIDE SEQUENCE</scope>
    <source>
        <strain evidence="2">CGMCC 1.18437</strain>
    </source>
</reference>
<dbReference type="Proteomes" id="UP000619376">
    <property type="component" value="Unassembled WGS sequence"/>
</dbReference>
<organism evidence="3 4">
    <name type="scientific">Deinococcus metalli</name>
    <dbReference type="NCBI Taxonomy" id="1141878"/>
    <lineage>
        <taxon>Bacteria</taxon>
        <taxon>Thermotogati</taxon>
        <taxon>Deinococcota</taxon>
        <taxon>Deinococci</taxon>
        <taxon>Deinococcales</taxon>
        <taxon>Deinococcaceae</taxon>
        <taxon>Deinococcus</taxon>
    </lineage>
</organism>
<evidence type="ECO:0008006" key="6">
    <source>
        <dbReference type="Google" id="ProtNLM"/>
    </source>
</evidence>
<dbReference type="EMBL" id="JACHFK010000003">
    <property type="protein sequence ID" value="MBB5375969.1"/>
    <property type="molecule type" value="Genomic_DNA"/>
</dbReference>
<dbReference type="RefSeq" id="WP_184110256.1">
    <property type="nucleotide sequence ID" value="NZ_BNAJ01000003.1"/>
</dbReference>
<dbReference type="EMBL" id="BNAJ01000003">
    <property type="protein sequence ID" value="GHF41792.1"/>
    <property type="molecule type" value="Genomic_DNA"/>
</dbReference>
<dbReference type="Proteomes" id="UP000539473">
    <property type="component" value="Unassembled WGS sequence"/>
</dbReference>
<gene>
    <name evidence="2" type="ORF">GCM10017781_18150</name>
    <name evidence="3" type="ORF">HNQ07_001426</name>
</gene>
<evidence type="ECO:0000313" key="3">
    <source>
        <dbReference type="EMBL" id="MBB5375969.1"/>
    </source>
</evidence>
<evidence type="ECO:0000313" key="2">
    <source>
        <dbReference type="EMBL" id="GHF41792.1"/>
    </source>
</evidence>
<protein>
    <recommendedName>
        <fullName evidence="6">RHS repeat protein</fullName>
    </recommendedName>
</protein>
<reference evidence="3 4" key="3">
    <citation type="submission" date="2020-08" db="EMBL/GenBank/DDBJ databases">
        <title>Genomic Encyclopedia of Type Strains, Phase IV (KMG-IV): sequencing the most valuable type-strain genomes for metagenomic binning, comparative biology and taxonomic classification.</title>
        <authorList>
            <person name="Goeker M."/>
        </authorList>
    </citation>
    <scope>NUCLEOTIDE SEQUENCE [LARGE SCALE GENOMIC DNA]</scope>
    <source>
        <strain evidence="3 4">DSM 27521</strain>
    </source>
</reference>
<name>A0A7W8KD50_9DEIO</name>
<accession>A0A7W8KD50</accession>
<proteinExistence type="predicted"/>
<feature type="signal peptide" evidence="1">
    <location>
        <begin position="1"/>
        <end position="17"/>
    </location>
</feature>
<evidence type="ECO:0000256" key="1">
    <source>
        <dbReference type="SAM" id="SignalP"/>
    </source>
</evidence>
<keyword evidence="5" id="KW-1185">Reference proteome</keyword>
<sequence length="297" mass="32218">MRSVLCVLLCAASSAQAAFCFDAPGEERAVFQTFAGQPRVVVETSTRWMQGQPDAPPALSTRTSTFQAGRPVQVHRSVQGGATQSVWRFGALQQNTVRGTYQRASDALTALLAGKSELTIDKVLLTPARPITATFDTLGRLSTLTGVFENDTLSAVKLQVSCTYSARSRQTSERVTLAGTIRFTRVATVDLQGRLVTTESSSSAPGTNGDTTPVVTTYVYGSDGHLTGSEATQGNQLVVRQTYTTDAAGRVTSLQFADLGDVQERWTWTYDDHGNWITQTGRVQDRPFETITRTITY</sequence>